<dbReference type="EMBL" id="CP049257">
    <property type="protein sequence ID" value="QIG44586.1"/>
    <property type="molecule type" value="Genomic_DNA"/>
</dbReference>
<name>A0A6G6WHA2_9ACTN</name>
<evidence type="ECO:0000313" key="3">
    <source>
        <dbReference type="Proteomes" id="UP000502996"/>
    </source>
</evidence>
<feature type="transmembrane region" description="Helical" evidence="1">
    <location>
        <begin position="91"/>
        <end position="108"/>
    </location>
</feature>
<evidence type="ECO:0000256" key="1">
    <source>
        <dbReference type="SAM" id="Phobius"/>
    </source>
</evidence>
<accession>A0A6G6WHA2</accession>
<keyword evidence="3" id="KW-1185">Reference proteome</keyword>
<sequence>MTPTSLTRVAGVLGGLCWVVRAVLDDGDGPESLINGLHYGGLALLVIALLGIGAGLVSGLAALRVVVAVCLVALAWAVLEFLHHEYVDRGVDGVLGALMAGYCLAGLLRRRRRPAVASESRSRGSHAA</sequence>
<keyword evidence="1" id="KW-0472">Membrane</keyword>
<dbReference type="KEGG" id="nano:G5V58_18960"/>
<dbReference type="Proteomes" id="UP000502996">
    <property type="component" value="Chromosome"/>
</dbReference>
<feature type="transmembrane region" description="Helical" evidence="1">
    <location>
        <begin position="38"/>
        <end position="57"/>
    </location>
</feature>
<keyword evidence="1" id="KW-0812">Transmembrane</keyword>
<dbReference type="AlphaFoldDB" id="A0A6G6WHA2"/>
<feature type="transmembrane region" description="Helical" evidence="1">
    <location>
        <begin position="62"/>
        <end position="79"/>
    </location>
</feature>
<reference evidence="2 3" key="1">
    <citation type="submission" date="2020-02" db="EMBL/GenBank/DDBJ databases">
        <title>Full genome sequence of Nocardioides sp. R-3366.</title>
        <authorList>
            <person name="Im W.-T."/>
        </authorList>
    </citation>
    <scope>NUCLEOTIDE SEQUENCE [LARGE SCALE GENOMIC DNA]</scope>
    <source>
        <strain evidence="2 3">R-3366</strain>
    </source>
</reference>
<organism evidence="2 3">
    <name type="scientific">Nocardioides anomalus</name>
    <dbReference type="NCBI Taxonomy" id="2712223"/>
    <lineage>
        <taxon>Bacteria</taxon>
        <taxon>Bacillati</taxon>
        <taxon>Actinomycetota</taxon>
        <taxon>Actinomycetes</taxon>
        <taxon>Propionibacteriales</taxon>
        <taxon>Nocardioidaceae</taxon>
        <taxon>Nocardioides</taxon>
    </lineage>
</organism>
<dbReference type="RefSeq" id="WP_165236275.1">
    <property type="nucleotide sequence ID" value="NZ_CP049257.1"/>
</dbReference>
<keyword evidence="1" id="KW-1133">Transmembrane helix</keyword>
<gene>
    <name evidence="2" type="ORF">G5V58_18960</name>
</gene>
<protein>
    <submittedName>
        <fullName evidence="2">Uncharacterized protein</fullName>
    </submittedName>
</protein>
<proteinExistence type="predicted"/>
<evidence type="ECO:0000313" key="2">
    <source>
        <dbReference type="EMBL" id="QIG44586.1"/>
    </source>
</evidence>